<feature type="transmembrane region" description="Helical" evidence="1">
    <location>
        <begin position="48"/>
        <end position="67"/>
    </location>
</feature>
<dbReference type="GeneID" id="66162140"/>
<keyword evidence="1" id="KW-0812">Transmembrane</keyword>
<keyword evidence="1" id="KW-1133">Transmembrane helix</keyword>
<reference evidence="2 3" key="1">
    <citation type="submission" date="2021-04" db="EMBL/GenBank/DDBJ databases">
        <title>Complete genome sequence of Stygiolobus sp. KN-1.</title>
        <authorList>
            <person name="Nakamura K."/>
            <person name="Sakai H."/>
            <person name="Kurosawa N."/>
        </authorList>
    </citation>
    <scope>NUCLEOTIDE SEQUENCE [LARGE SCALE GENOMIC DNA]</scope>
    <source>
        <strain evidence="2 3">KN-1</strain>
    </source>
</reference>
<feature type="transmembrane region" description="Helical" evidence="1">
    <location>
        <begin position="73"/>
        <end position="92"/>
    </location>
</feature>
<name>A0A8D5U4G2_9CREN</name>
<dbReference type="RefSeq" id="WP_221289158.1">
    <property type="nucleotide sequence ID" value="NZ_AP024597.1"/>
</dbReference>
<gene>
    <name evidence="2" type="ORF">KN1_03910</name>
</gene>
<protein>
    <submittedName>
        <fullName evidence="2">Uncharacterized protein</fullName>
    </submittedName>
</protein>
<accession>A0A8D5U4G2</accession>
<sequence length="252" mass="29627">MEIPWNVISDNNISLSRNEFNETIKNLKPLYEDPREIVDNYRKVKRKIYYRIILILSLFIALVIISYKFYPYLILLSLPITYILGSILTWVLNPRQFAISCILFIVLFFISPNDLIKYSLIASLIPFIWGYFANLKQKIFLGWSSYASNLVASWEDVEYMDSEFTIKLKKGNARLTPYRADIEFTIIMGGFKAMVNSSIFALRKGRIGYIVVVKVNKYHLFNDKFLPITPLMMGKIREFLYTNFNKKEWELG</sequence>
<evidence type="ECO:0000313" key="2">
    <source>
        <dbReference type="EMBL" id="BCU69094.1"/>
    </source>
</evidence>
<dbReference type="AlphaFoldDB" id="A0A8D5U4G2"/>
<keyword evidence="3" id="KW-1185">Reference proteome</keyword>
<dbReference type="Proteomes" id="UP000825123">
    <property type="component" value="Chromosome"/>
</dbReference>
<dbReference type="EMBL" id="AP024597">
    <property type="protein sequence ID" value="BCU69094.1"/>
    <property type="molecule type" value="Genomic_DNA"/>
</dbReference>
<evidence type="ECO:0000313" key="3">
    <source>
        <dbReference type="Proteomes" id="UP000825123"/>
    </source>
</evidence>
<feature type="transmembrane region" description="Helical" evidence="1">
    <location>
        <begin position="97"/>
        <end position="112"/>
    </location>
</feature>
<proteinExistence type="predicted"/>
<evidence type="ECO:0000256" key="1">
    <source>
        <dbReference type="SAM" id="Phobius"/>
    </source>
</evidence>
<organism evidence="2 3">
    <name type="scientific">Stygiolobus caldivivus</name>
    <dbReference type="NCBI Taxonomy" id="2824673"/>
    <lineage>
        <taxon>Archaea</taxon>
        <taxon>Thermoproteota</taxon>
        <taxon>Thermoprotei</taxon>
        <taxon>Sulfolobales</taxon>
        <taxon>Sulfolobaceae</taxon>
        <taxon>Stygiolobus</taxon>
    </lineage>
</organism>
<dbReference type="KEGG" id="csty:KN1_03910"/>
<keyword evidence="1" id="KW-0472">Membrane</keyword>